<dbReference type="EMBL" id="JANCLV010000002">
    <property type="protein sequence ID" value="MCP8998735.1"/>
    <property type="molecule type" value="Genomic_DNA"/>
</dbReference>
<evidence type="ECO:0000313" key="1">
    <source>
        <dbReference type="EMBL" id="MCP8998735.1"/>
    </source>
</evidence>
<protein>
    <recommendedName>
        <fullName evidence="3">DUF4157 domain-containing protein</fullName>
    </recommendedName>
</protein>
<dbReference type="RefSeq" id="WP_254747593.1">
    <property type="nucleotide sequence ID" value="NZ_JANCLV010000002.1"/>
</dbReference>
<evidence type="ECO:0000313" key="2">
    <source>
        <dbReference type="Proteomes" id="UP001524318"/>
    </source>
</evidence>
<keyword evidence="2" id="KW-1185">Reference proteome</keyword>
<organism evidence="1 2">
    <name type="scientific">Pseudarthrobacter humi</name>
    <dbReference type="NCBI Taxonomy" id="2952523"/>
    <lineage>
        <taxon>Bacteria</taxon>
        <taxon>Bacillati</taxon>
        <taxon>Actinomycetota</taxon>
        <taxon>Actinomycetes</taxon>
        <taxon>Micrococcales</taxon>
        <taxon>Micrococcaceae</taxon>
        <taxon>Pseudarthrobacter</taxon>
    </lineage>
</organism>
<name>A0ABT1LJX0_9MICC</name>
<comment type="caution">
    <text evidence="1">The sequence shown here is derived from an EMBL/GenBank/DDBJ whole genome shotgun (WGS) entry which is preliminary data.</text>
</comment>
<reference evidence="1 2" key="1">
    <citation type="submission" date="2022-06" db="EMBL/GenBank/DDBJ databases">
        <title>Pseudarthrobacter sp. strain RMG13 Genome sequencing and assembly.</title>
        <authorList>
            <person name="Kim I."/>
        </authorList>
    </citation>
    <scope>NUCLEOTIDE SEQUENCE [LARGE SCALE GENOMIC DNA]</scope>
    <source>
        <strain evidence="1 2">RMG13</strain>
    </source>
</reference>
<proteinExistence type="predicted"/>
<sequence>MTQGQGRSAVQLLTPGQRVRQLANLANGTTLLGLAVAAAAGTAVSKGPRGLVMASGYRWRIPYAGAFTLGNVVICRIRAEELTSNPALLGHEEKHCSQYAYCLGLPFLPLYFLAAGWSQLRTGNPASANFFERQAGLAAGGYVDTRTPKPVPHGAGGIEV</sequence>
<gene>
    <name evidence="1" type="ORF">NFC73_03145</name>
</gene>
<accession>A0ABT1LJX0</accession>
<evidence type="ECO:0008006" key="3">
    <source>
        <dbReference type="Google" id="ProtNLM"/>
    </source>
</evidence>
<dbReference type="Proteomes" id="UP001524318">
    <property type="component" value="Unassembled WGS sequence"/>
</dbReference>